<organism evidence="2 3">
    <name type="scientific">Streptomyces pini</name>
    <dbReference type="NCBI Taxonomy" id="1520580"/>
    <lineage>
        <taxon>Bacteria</taxon>
        <taxon>Bacillati</taxon>
        <taxon>Actinomycetota</taxon>
        <taxon>Actinomycetes</taxon>
        <taxon>Kitasatosporales</taxon>
        <taxon>Streptomycetaceae</taxon>
        <taxon>Streptomyces</taxon>
    </lineage>
</organism>
<dbReference type="EMBL" id="FOSG01000008">
    <property type="protein sequence ID" value="SFK74627.1"/>
    <property type="molecule type" value="Genomic_DNA"/>
</dbReference>
<name>A0A1I4C2G3_9ACTN</name>
<evidence type="ECO:0000313" key="3">
    <source>
        <dbReference type="Proteomes" id="UP000198928"/>
    </source>
</evidence>
<dbReference type="OrthoDB" id="4337676at2"/>
<evidence type="ECO:0000256" key="1">
    <source>
        <dbReference type="SAM" id="MobiDB-lite"/>
    </source>
</evidence>
<evidence type="ECO:0000313" key="2">
    <source>
        <dbReference type="EMBL" id="SFK74627.1"/>
    </source>
</evidence>
<dbReference type="Proteomes" id="UP000198928">
    <property type="component" value="Unassembled WGS sequence"/>
</dbReference>
<gene>
    <name evidence="2" type="ORF">SAMN05192584_108211</name>
</gene>
<reference evidence="3" key="1">
    <citation type="submission" date="2016-10" db="EMBL/GenBank/DDBJ databases">
        <authorList>
            <person name="Varghese N."/>
            <person name="Submissions S."/>
        </authorList>
    </citation>
    <scope>NUCLEOTIDE SEQUENCE [LARGE SCALE GENOMIC DNA]</scope>
    <source>
        <strain evidence="3">PL19</strain>
    </source>
</reference>
<keyword evidence="3" id="KW-1185">Reference proteome</keyword>
<dbReference type="AlphaFoldDB" id="A0A1I4C2G3"/>
<proteinExistence type="predicted"/>
<feature type="region of interest" description="Disordered" evidence="1">
    <location>
        <begin position="91"/>
        <end position="119"/>
    </location>
</feature>
<sequence>MTPRPPAAGSGAQRVRCPRCRRPVLRQLVGRRAALDVTADVEPLAPAAAYRLREPNRLDWCLRTTADGPDLRWADCHRTGGPCPHPHVIDHQCTAPAAPPERPRTTRKPPAVPDGQLTL</sequence>
<protein>
    <submittedName>
        <fullName evidence="2">Uncharacterized protein</fullName>
    </submittedName>
</protein>
<accession>A0A1I4C2G3</accession>